<dbReference type="EMBL" id="JAQOWY010000411">
    <property type="protein sequence ID" value="KAK1842477.1"/>
    <property type="molecule type" value="Genomic_DNA"/>
</dbReference>
<evidence type="ECO:0000313" key="2">
    <source>
        <dbReference type="EMBL" id="KAK1842477.1"/>
    </source>
</evidence>
<accession>A0AAD9ECA6</accession>
<keyword evidence="1" id="KW-0472">Membrane</keyword>
<evidence type="ECO:0000256" key="1">
    <source>
        <dbReference type="SAM" id="Phobius"/>
    </source>
</evidence>
<feature type="transmembrane region" description="Helical" evidence="1">
    <location>
        <begin position="70"/>
        <end position="93"/>
    </location>
</feature>
<dbReference type="Proteomes" id="UP001243330">
    <property type="component" value="Unassembled WGS sequence"/>
</dbReference>
<keyword evidence="1" id="KW-0812">Transmembrane</keyword>
<evidence type="ECO:0000313" key="3">
    <source>
        <dbReference type="Proteomes" id="UP001243330"/>
    </source>
</evidence>
<keyword evidence="3" id="KW-1185">Reference proteome</keyword>
<protein>
    <submittedName>
        <fullName evidence="2">Uncharacterized protein</fullName>
    </submittedName>
</protein>
<feature type="transmembrane region" description="Helical" evidence="1">
    <location>
        <begin position="130"/>
        <end position="149"/>
    </location>
</feature>
<feature type="transmembrane region" description="Helical" evidence="1">
    <location>
        <begin position="105"/>
        <end position="124"/>
    </location>
</feature>
<keyword evidence="1" id="KW-1133">Transmembrane helix</keyword>
<proteinExistence type="predicted"/>
<reference evidence="2" key="1">
    <citation type="submission" date="2023-01" db="EMBL/GenBank/DDBJ databases">
        <title>Colletotrichum chrysophilum M932 genome sequence.</title>
        <authorList>
            <person name="Baroncelli R."/>
        </authorList>
    </citation>
    <scope>NUCLEOTIDE SEQUENCE</scope>
    <source>
        <strain evidence="2">M932</strain>
    </source>
</reference>
<dbReference type="AlphaFoldDB" id="A0AAD9ECA6"/>
<feature type="transmembrane region" description="Helical" evidence="1">
    <location>
        <begin position="44"/>
        <end position="64"/>
    </location>
</feature>
<comment type="caution">
    <text evidence="2">The sequence shown here is derived from an EMBL/GenBank/DDBJ whole genome shotgun (WGS) entry which is preliminary data.</text>
</comment>
<gene>
    <name evidence="2" type="ORF">CCHR01_14898</name>
</gene>
<name>A0AAD9ECA6_9PEZI</name>
<organism evidence="2 3">
    <name type="scientific">Colletotrichum chrysophilum</name>
    <dbReference type="NCBI Taxonomy" id="1836956"/>
    <lineage>
        <taxon>Eukaryota</taxon>
        <taxon>Fungi</taxon>
        <taxon>Dikarya</taxon>
        <taxon>Ascomycota</taxon>
        <taxon>Pezizomycotina</taxon>
        <taxon>Sordariomycetes</taxon>
        <taxon>Hypocreomycetidae</taxon>
        <taxon>Glomerellales</taxon>
        <taxon>Glomerellaceae</taxon>
        <taxon>Colletotrichum</taxon>
        <taxon>Colletotrichum gloeosporioides species complex</taxon>
    </lineage>
</organism>
<sequence length="184" mass="20402">MWMMREADAGGLSSFASLKLATRQPNLSIRDLSLHRSRDCNMSASAIAFQLKLIIAVITATFATQENSHAWASVASLICLLFWITIAIGLFLYRQPFLLRKAIPSTVAVVGPTLFWGAIVYTGNFDLGRAFHFLPIIIEFGLVSFVVSYQDELSERPTQDAEHASGHQLPLHRCSAREGRHVPS</sequence>